<feature type="transmembrane region" description="Helical" evidence="18">
    <location>
        <begin position="332"/>
        <end position="356"/>
    </location>
</feature>
<dbReference type="InterPro" id="IPR041154">
    <property type="entry name" value="AglB_P1"/>
</dbReference>
<dbReference type="Pfam" id="PF18079">
    <property type="entry name" value="AglB_L1"/>
    <property type="match status" value="1"/>
</dbReference>
<evidence type="ECO:0000256" key="11">
    <source>
        <dbReference type="ARBA" id="ARBA00022842"/>
    </source>
</evidence>
<evidence type="ECO:0000256" key="14">
    <source>
        <dbReference type="ARBA" id="ARBA00023211"/>
    </source>
</evidence>
<dbReference type="EC" id="2.4.99.21" evidence="6"/>
<dbReference type="InterPro" id="IPR026410">
    <property type="entry name" value="OlisacTrfase_arch"/>
</dbReference>
<keyword evidence="10" id="KW-0479">Metal-binding</keyword>
<name>A0ABD5URP7_9EURY</name>
<evidence type="ECO:0000256" key="10">
    <source>
        <dbReference type="ARBA" id="ARBA00022723"/>
    </source>
</evidence>
<evidence type="ECO:0000256" key="17">
    <source>
        <dbReference type="SAM" id="MobiDB-lite"/>
    </source>
</evidence>
<reference evidence="22 23" key="1">
    <citation type="journal article" date="2019" name="Int. J. Syst. Evol. Microbiol.">
        <title>The Global Catalogue of Microorganisms (GCM) 10K type strain sequencing project: providing services to taxonomists for standard genome sequencing and annotation.</title>
        <authorList>
            <consortium name="The Broad Institute Genomics Platform"/>
            <consortium name="The Broad Institute Genome Sequencing Center for Infectious Disease"/>
            <person name="Wu L."/>
            <person name="Ma J."/>
        </authorList>
    </citation>
    <scope>NUCLEOTIDE SEQUENCE [LARGE SCALE GENOMIC DNA]</scope>
    <source>
        <strain evidence="22 23">SKJ47</strain>
    </source>
</reference>
<evidence type="ECO:0000256" key="7">
    <source>
        <dbReference type="ARBA" id="ARBA00022676"/>
    </source>
</evidence>
<evidence type="ECO:0000256" key="9">
    <source>
        <dbReference type="ARBA" id="ARBA00022692"/>
    </source>
</evidence>
<comment type="pathway">
    <text evidence="4">Protein modification; protein glycosylation.</text>
</comment>
<feature type="transmembrane region" description="Helical" evidence="18">
    <location>
        <begin position="426"/>
        <end position="443"/>
    </location>
</feature>
<evidence type="ECO:0000256" key="6">
    <source>
        <dbReference type="ARBA" id="ARBA00012602"/>
    </source>
</evidence>
<feature type="region of interest" description="Disordered" evidence="17">
    <location>
        <begin position="588"/>
        <end position="608"/>
    </location>
</feature>
<comment type="caution">
    <text evidence="22">The sequence shown here is derived from an EMBL/GenBank/DDBJ whole genome shotgun (WGS) entry which is preliminary data.</text>
</comment>
<keyword evidence="8 22" id="KW-0808">Transferase</keyword>
<dbReference type="PANTHER" id="PTHR13872">
    <property type="entry name" value="DOLICHYL-DIPHOSPHOOLIGOSACCHARIDE--PROTEIN GLYCOSYLTRANSFERASE SUBUNIT"/>
    <property type="match status" value="1"/>
</dbReference>
<dbReference type="RefSeq" id="WP_379740741.1">
    <property type="nucleotide sequence ID" value="NZ_JBHSVN010000001.1"/>
</dbReference>
<organism evidence="22 23">
    <name type="scientific">Halopenitus salinus</name>
    <dbReference type="NCBI Taxonomy" id="1198295"/>
    <lineage>
        <taxon>Archaea</taxon>
        <taxon>Methanobacteriati</taxon>
        <taxon>Methanobacteriota</taxon>
        <taxon>Stenosarchaea group</taxon>
        <taxon>Halobacteria</taxon>
        <taxon>Halobacteriales</taxon>
        <taxon>Haloferacaceae</taxon>
        <taxon>Halopenitus</taxon>
    </lineage>
</organism>
<dbReference type="InterPro" id="IPR048307">
    <property type="entry name" value="STT3_N"/>
</dbReference>
<proteinExistence type="inferred from homology"/>
<evidence type="ECO:0000256" key="2">
    <source>
        <dbReference type="ARBA" id="ARBA00001946"/>
    </source>
</evidence>
<evidence type="ECO:0000256" key="18">
    <source>
        <dbReference type="SAM" id="Phobius"/>
    </source>
</evidence>
<dbReference type="EMBL" id="JBHSXL010000003">
    <property type="protein sequence ID" value="MFC6891803.1"/>
    <property type="molecule type" value="Genomic_DNA"/>
</dbReference>
<evidence type="ECO:0000259" key="21">
    <source>
        <dbReference type="Pfam" id="PF22627"/>
    </source>
</evidence>
<dbReference type="Pfam" id="PF02516">
    <property type="entry name" value="STT3"/>
    <property type="match status" value="1"/>
</dbReference>
<feature type="domain" description="Oligosaccharyl transferase STT3 N-terminal" evidence="19">
    <location>
        <begin position="47"/>
        <end position="265"/>
    </location>
</feature>
<gene>
    <name evidence="22" type="ORF">ACFQE9_04110</name>
</gene>
<feature type="transmembrane region" description="Helical" evidence="18">
    <location>
        <begin position="22"/>
        <end position="40"/>
    </location>
</feature>
<comment type="similarity">
    <text evidence="5">Belongs to the STT3 family.</text>
</comment>
<dbReference type="GO" id="GO:0046872">
    <property type="term" value="F:metal ion binding"/>
    <property type="evidence" value="ECO:0007669"/>
    <property type="project" value="UniProtKB-KW"/>
</dbReference>
<feature type="transmembrane region" description="Helical" evidence="18">
    <location>
        <begin position="120"/>
        <end position="143"/>
    </location>
</feature>
<dbReference type="InterPro" id="IPR003674">
    <property type="entry name" value="Oligo_trans_STT3"/>
</dbReference>
<evidence type="ECO:0000256" key="4">
    <source>
        <dbReference type="ARBA" id="ARBA00004922"/>
    </source>
</evidence>
<feature type="transmembrane region" description="Helical" evidence="18">
    <location>
        <begin position="300"/>
        <end position="320"/>
    </location>
</feature>
<comment type="cofactor">
    <cofactor evidence="2">
        <name>Mg(2+)</name>
        <dbReference type="ChEBI" id="CHEBI:18420"/>
    </cofactor>
</comment>
<feature type="domain" description="AglB-like core" evidence="21">
    <location>
        <begin position="579"/>
        <end position="692"/>
    </location>
</feature>
<dbReference type="InterPro" id="IPR054479">
    <property type="entry name" value="AglB-like_core"/>
</dbReference>
<keyword evidence="7" id="KW-0328">Glycosyltransferase</keyword>
<evidence type="ECO:0000256" key="12">
    <source>
        <dbReference type="ARBA" id="ARBA00022989"/>
    </source>
</evidence>
<evidence type="ECO:0000259" key="19">
    <source>
        <dbReference type="Pfam" id="PF02516"/>
    </source>
</evidence>
<comment type="cofactor">
    <cofactor evidence="1">
        <name>Mn(2+)</name>
        <dbReference type="ChEBI" id="CHEBI:29035"/>
    </cofactor>
</comment>
<dbReference type="Gene3D" id="3.40.50.12610">
    <property type="match status" value="1"/>
</dbReference>
<dbReference type="Proteomes" id="UP001596296">
    <property type="component" value="Unassembled WGS sequence"/>
</dbReference>
<comment type="catalytic activity">
    <reaction evidence="16">
        <text>an archaeal dolichyl phosphooligosaccharide + [protein]-L-asparagine = an archaeal dolichyl phosphate + a glycoprotein with the oligosaccharide chain attached by N-beta-D-glycosyl linkage to a protein L-asparagine.</text>
        <dbReference type="EC" id="2.4.99.21"/>
    </reaction>
</comment>
<keyword evidence="23" id="KW-1185">Reference proteome</keyword>
<evidence type="ECO:0000256" key="13">
    <source>
        <dbReference type="ARBA" id="ARBA00023136"/>
    </source>
</evidence>
<keyword evidence="12 18" id="KW-1133">Transmembrane helix</keyword>
<dbReference type="GO" id="GO:0016757">
    <property type="term" value="F:glycosyltransferase activity"/>
    <property type="evidence" value="ECO:0007669"/>
    <property type="project" value="UniProtKB-KW"/>
</dbReference>
<dbReference type="NCBIfam" id="TIGR04154">
    <property type="entry name" value="archaeo_STT3"/>
    <property type="match status" value="1"/>
</dbReference>
<feature type="transmembrane region" description="Helical" evidence="18">
    <location>
        <begin position="242"/>
        <end position="262"/>
    </location>
</feature>
<feature type="transmembrane region" description="Helical" evidence="18">
    <location>
        <begin position="220"/>
        <end position="236"/>
    </location>
</feature>
<sequence length="1046" mass="112790">MSDQTEPDDRPGESVLDLLERWYHVPAIVAVLAVMLYSRLRAYDNFIVDGEPYFRGNDPWYHLRETSYLLENWPSTIPYEVWTGFPYGSHVGHFGTLWDHILAVLVVLSTPFTPSGEEGIIRAMLVAAPIVGTAVAIPTYFIARRFLDRLSAVVAVVVLGLIPGTFLSQTMVGFPDHHAGEVLFSSIAVLAFLAAFGVAEREKPVWELVADSDWEALKRPAGYAAAAGVALALYMATWQPGVMMVGFTGIFLVIKITSDVVNGDSPEPVAFAGAVSMAVAGLLMVIPLDDLSFGVTAYSLTQVLLPLGTAAGCVLLAFLARQWEARGIDARAYPAAVGGLIAASVGAFALVLPSAWGTISHNLLRTVGFSTGAETRTIGEAQPPLMQQGFAEFVLGQYGLAFFLALVALLYVIVRPLARSDEPRETGYVLAGFVLIGSVYAVPQAYDAIGGAVGLTWQVVGLAIATALLVGATYLQRYDSEDLYLVVWGLFILAMAFTQQRFNYYLAVVVAVGAGYTFQLALDALDLRGKSPVEAARGIEGWQVMALAAVVLVLVAPLLFMVTPAWAAGANSQPGSVVEWDDSLQWMNEETPHPGELEGHDNAMDYNGAYERPADGDFEYPEGAYGVQSWWDYGHWITTRAERIPNANPFQQNAVEAANVLLAPSEERAQAVLANQSTEGENTRYVMVDWQMVHPNSKFGAPVTFYDDGNVSRTDFLKLVYQPNQQGGFTPVTQVREQRYYESLMVRLYEYHGSAKDPEPVVLDWEETPVQSQDGSQTTIRTVPEGDQRFARSFGSMAEAEAYVENQSGTAQIGGIGSIPSERVEALEHYRLVHASDASAEQYFNAGLRDTPADWVKTFEKVPGATIEGEGAEPGQEVEAAVEMSYPDSNETFTYRQFTTADENGEFSFHVPYSTTGYAEYGPENGYTNTSVRATGPYAIGTAPTADNGSLTYSTGTVNVTEGQVVGENESVSTVELQEESLLGDDGNATDTNETDVTNGTDDGSGSDGTNGTDDGSGSDGTNDTTNRITIAGSPHRSADASIAAV</sequence>
<keyword evidence="14" id="KW-0464">Manganese</keyword>
<keyword evidence="13 18" id="KW-0472">Membrane</keyword>
<keyword evidence="11" id="KW-0460">Magnesium</keyword>
<evidence type="ECO:0000256" key="3">
    <source>
        <dbReference type="ARBA" id="ARBA00004651"/>
    </source>
</evidence>
<evidence type="ECO:0000256" key="8">
    <source>
        <dbReference type="ARBA" id="ARBA00022679"/>
    </source>
</evidence>
<keyword evidence="9 18" id="KW-0812">Transmembrane</keyword>
<evidence type="ECO:0000256" key="15">
    <source>
        <dbReference type="ARBA" id="ARBA00030679"/>
    </source>
</evidence>
<feature type="transmembrane region" description="Helical" evidence="18">
    <location>
        <begin position="150"/>
        <end position="170"/>
    </location>
</feature>
<feature type="compositionally biased region" description="Basic and acidic residues" evidence="17">
    <location>
        <begin position="590"/>
        <end position="603"/>
    </location>
</feature>
<dbReference type="AlphaFoldDB" id="A0ABD5URP7"/>
<dbReference type="PANTHER" id="PTHR13872:SF1">
    <property type="entry name" value="DOLICHYL-DIPHOSPHOOLIGOSACCHARIDE--PROTEIN GLYCOSYLTRANSFERASE SUBUNIT STT3B"/>
    <property type="match status" value="1"/>
</dbReference>
<evidence type="ECO:0000256" key="1">
    <source>
        <dbReference type="ARBA" id="ARBA00001936"/>
    </source>
</evidence>
<feature type="transmembrane region" description="Helical" evidence="18">
    <location>
        <begin position="504"/>
        <end position="525"/>
    </location>
</feature>
<evidence type="ECO:0000256" key="5">
    <source>
        <dbReference type="ARBA" id="ARBA00010810"/>
    </source>
</evidence>
<feature type="compositionally biased region" description="Low complexity" evidence="17">
    <location>
        <begin position="995"/>
        <end position="1027"/>
    </location>
</feature>
<accession>A0ABD5URP7</accession>
<feature type="transmembrane region" description="Helical" evidence="18">
    <location>
        <begin position="482"/>
        <end position="498"/>
    </location>
</feature>
<dbReference type="Gene3D" id="2.60.40.3390">
    <property type="match status" value="1"/>
</dbReference>
<dbReference type="GO" id="GO:0005886">
    <property type="term" value="C:plasma membrane"/>
    <property type="evidence" value="ECO:0007669"/>
    <property type="project" value="UniProtKB-SubCell"/>
</dbReference>
<feature type="transmembrane region" description="Helical" evidence="18">
    <location>
        <begin position="546"/>
        <end position="567"/>
    </location>
</feature>
<feature type="domain" description="Archaeal glycosylation protein B peripheral" evidence="20">
    <location>
        <begin position="864"/>
        <end position="966"/>
    </location>
</feature>
<dbReference type="Pfam" id="PF22627">
    <property type="entry name" value="AglB_core-like"/>
    <property type="match status" value="1"/>
</dbReference>
<feature type="transmembrane region" description="Helical" evidence="18">
    <location>
        <begin position="395"/>
        <end position="414"/>
    </location>
</feature>
<comment type="subcellular location">
    <subcellularLocation>
        <location evidence="3">Cell membrane</location>
        <topology evidence="3">Multi-pass membrane protein</topology>
    </subcellularLocation>
</comment>
<evidence type="ECO:0000256" key="16">
    <source>
        <dbReference type="ARBA" id="ARBA00034066"/>
    </source>
</evidence>
<evidence type="ECO:0000313" key="22">
    <source>
        <dbReference type="EMBL" id="MFC6891803.1"/>
    </source>
</evidence>
<feature type="region of interest" description="Disordered" evidence="17">
    <location>
        <begin position="980"/>
        <end position="1046"/>
    </location>
</feature>
<feature type="transmembrane region" description="Helical" evidence="18">
    <location>
        <begin position="269"/>
        <end position="288"/>
    </location>
</feature>
<evidence type="ECO:0000313" key="23">
    <source>
        <dbReference type="Proteomes" id="UP001596296"/>
    </source>
</evidence>
<feature type="transmembrane region" description="Helical" evidence="18">
    <location>
        <begin position="182"/>
        <end position="199"/>
    </location>
</feature>
<evidence type="ECO:0000259" key="20">
    <source>
        <dbReference type="Pfam" id="PF18079"/>
    </source>
</evidence>
<feature type="transmembrane region" description="Helical" evidence="18">
    <location>
        <begin position="455"/>
        <end position="475"/>
    </location>
</feature>
<protein>
    <recommendedName>
        <fullName evidence="6">dolichyl-phosphooligosaccharide-protein glycotransferase</fullName>
        <ecNumber evidence="6">2.4.99.21</ecNumber>
    </recommendedName>
    <alternativeName>
        <fullName evidence="15">Oligosaccharyl transferase</fullName>
    </alternativeName>
</protein>